<feature type="repeat" description="PPR" evidence="3">
    <location>
        <begin position="762"/>
        <end position="796"/>
    </location>
</feature>
<name>A0A445D216_ARAHY</name>
<feature type="repeat" description="PPR" evidence="3">
    <location>
        <begin position="447"/>
        <end position="481"/>
    </location>
</feature>
<evidence type="ECO:0008006" key="7">
    <source>
        <dbReference type="Google" id="ProtNLM"/>
    </source>
</evidence>
<dbReference type="SUPFAM" id="SSF81901">
    <property type="entry name" value="HCP-like"/>
    <property type="match status" value="1"/>
</dbReference>
<dbReference type="Gene3D" id="1.25.40.10">
    <property type="entry name" value="Tetratricopeptide repeat domain"/>
    <property type="match status" value="6"/>
</dbReference>
<keyword evidence="2" id="KW-0677">Repeat</keyword>
<feature type="repeat" description="PPR" evidence="3">
    <location>
        <begin position="482"/>
        <end position="516"/>
    </location>
</feature>
<reference evidence="5 6" key="1">
    <citation type="submission" date="2019-01" db="EMBL/GenBank/DDBJ databases">
        <title>Sequencing of cultivated peanut Arachis hypogaea provides insights into genome evolution and oil improvement.</title>
        <authorList>
            <person name="Chen X."/>
        </authorList>
    </citation>
    <scope>NUCLEOTIDE SEQUENCE [LARGE SCALE GENOMIC DNA]</scope>
    <source>
        <strain evidence="6">cv. Fuhuasheng</strain>
        <tissue evidence="5">Leaves</tissue>
    </source>
</reference>
<comment type="caution">
    <text evidence="5">The sequence shown here is derived from an EMBL/GenBank/DDBJ whole genome shotgun (WGS) entry which is preliminary data.</text>
</comment>
<feature type="repeat" description="PPR" evidence="3">
    <location>
        <begin position="587"/>
        <end position="621"/>
    </location>
</feature>
<dbReference type="InterPro" id="IPR011990">
    <property type="entry name" value="TPR-like_helical_dom_sf"/>
</dbReference>
<comment type="similarity">
    <text evidence="1">Belongs to the PPR family. P subfamily.</text>
</comment>
<dbReference type="InterPro" id="IPR002885">
    <property type="entry name" value="PPR_rpt"/>
</dbReference>
<feature type="repeat" description="PPR" evidence="3">
    <location>
        <begin position="412"/>
        <end position="446"/>
    </location>
</feature>
<dbReference type="PANTHER" id="PTHR47941">
    <property type="entry name" value="PENTATRICOPEPTIDE REPEAT-CONTAINING PROTEIN 3, MITOCHONDRIAL"/>
    <property type="match status" value="1"/>
</dbReference>
<feature type="compositionally biased region" description="Basic and acidic residues" evidence="4">
    <location>
        <begin position="235"/>
        <end position="250"/>
    </location>
</feature>
<feature type="repeat" description="PPR" evidence="3">
    <location>
        <begin position="657"/>
        <end position="691"/>
    </location>
</feature>
<feature type="repeat" description="PPR" evidence="3">
    <location>
        <begin position="377"/>
        <end position="411"/>
    </location>
</feature>
<evidence type="ECO:0000256" key="4">
    <source>
        <dbReference type="SAM" id="MobiDB-lite"/>
    </source>
</evidence>
<feature type="repeat" description="PPR" evidence="3">
    <location>
        <begin position="692"/>
        <end position="726"/>
    </location>
</feature>
<proteinExistence type="inferred from homology"/>
<organism evidence="5 6">
    <name type="scientific">Arachis hypogaea</name>
    <name type="common">Peanut</name>
    <dbReference type="NCBI Taxonomy" id="3818"/>
    <lineage>
        <taxon>Eukaryota</taxon>
        <taxon>Viridiplantae</taxon>
        <taxon>Streptophyta</taxon>
        <taxon>Embryophyta</taxon>
        <taxon>Tracheophyta</taxon>
        <taxon>Spermatophyta</taxon>
        <taxon>Magnoliopsida</taxon>
        <taxon>eudicotyledons</taxon>
        <taxon>Gunneridae</taxon>
        <taxon>Pentapetalae</taxon>
        <taxon>rosids</taxon>
        <taxon>fabids</taxon>
        <taxon>Fabales</taxon>
        <taxon>Fabaceae</taxon>
        <taxon>Papilionoideae</taxon>
        <taxon>50 kb inversion clade</taxon>
        <taxon>dalbergioids sensu lato</taxon>
        <taxon>Dalbergieae</taxon>
        <taxon>Pterocarpus clade</taxon>
        <taxon>Arachis</taxon>
    </lineage>
</organism>
<dbReference type="Pfam" id="PF12854">
    <property type="entry name" value="PPR_1"/>
    <property type="match status" value="2"/>
</dbReference>
<dbReference type="NCBIfam" id="TIGR00756">
    <property type="entry name" value="PPR"/>
    <property type="match status" value="11"/>
</dbReference>
<keyword evidence="6" id="KW-1185">Reference proteome</keyword>
<accession>A0A445D216</accession>
<dbReference type="PROSITE" id="PS51375">
    <property type="entry name" value="PPR"/>
    <property type="match status" value="12"/>
</dbReference>
<dbReference type="AlphaFoldDB" id="A0A445D216"/>
<feature type="repeat" description="PPR" evidence="3">
    <location>
        <begin position="552"/>
        <end position="586"/>
    </location>
</feature>
<evidence type="ECO:0000313" key="5">
    <source>
        <dbReference type="EMBL" id="RYR57104.1"/>
    </source>
</evidence>
<gene>
    <name evidence="5" type="ORF">Ahy_A05g022832</name>
</gene>
<feature type="compositionally biased region" description="Basic and acidic residues" evidence="4">
    <location>
        <begin position="194"/>
        <end position="208"/>
    </location>
</feature>
<feature type="repeat" description="PPR" evidence="3">
    <location>
        <begin position="517"/>
        <end position="551"/>
    </location>
</feature>
<protein>
    <recommendedName>
        <fullName evidence="7">Pentatricopeptide repeat-containing protein</fullName>
    </recommendedName>
</protein>
<evidence type="ECO:0000256" key="3">
    <source>
        <dbReference type="PROSITE-ProRule" id="PRU00708"/>
    </source>
</evidence>
<sequence>MPLDLDMIRVQFEILLLKSVPHSALPLCFLSTSSLHCHSQSQSLDEAYLPTTLTYMQICTKLRIYCSSYTNLLLADEPNETCLNKWKYAEDSSESLWTCICDTNDFPKVAVGGCSSSYFNPATASRVVGGAFRLDIDKISREPLELGWDAVVMMPQRLREAEHDKDRKWSVWCDGEYVIVRFKRASLLAAAGDGEERSVAGHGVREGVDATGNNTDEADLGAMQKSAASGGGDNVRTELDGVKSREERETPYAPDEQNQVGKEIGESAENCSNSTAEKNIPPSVVNKIHASLDESGKQHVGICLMRSDAVQDSDLEDENTVVQETGLISLSLSQVEALFNSTHSLLRYSTWLQEKNVVIVLFLTNQIKIFRMGFQPDAVTLTTILKGLCLCGNVEKALHFHATVLAYGFHFDQVTYGTLINGLCKTGYTSAAIQVLRKIPRYGIAPDVVMYSAIIDSLCKVALVSDAFHLYSEMLAKGISPNVITYNTLIYGLCLAGQLKEAVLLLNDMILININPDVYTYSTLIDGLCKEGKIKDAKNVLGLMTKHGVKPNVVTYNSLMDGHCLVNEINKAKFVFNTMAQSRVSLNVRSYSIMINGLCKSKMVDEALNLFEEMRRKYLVPNTVTYNTLIDGLSKSKRISCALELLVEMHERGQPINVVTYNSLLDGMFNIKQVDKAFMLFEQMKESGIDPDIYTYSILIDGLCKSGRLQNAKEIFQDLFIKGYRPNVRTYTIMINGLCKEGLLHEALALMTKMEDNGCLPDAVTYETIIRALFENGENDKAEKFLREMISRGLLQG</sequence>
<dbReference type="Pfam" id="PF13041">
    <property type="entry name" value="PPR_2"/>
    <property type="match status" value="5"/>
</dbReference>
<dbReference type="EMBL" id="SDMP01000005">
    <property type="protein sequence ID" value="RYR57104.1"/>
    <property type="molecule type" value="Genomic_DNA"/>
</dbReference>
<feature type="region of interest" description="Disordered" evidence="4">
    <location>
        <begin position="193"/>
        <end position="257"/>
    </location>
</feature>
<feature type="repeat" description="PPR" evidence="3">
    <location>
        <begin position="727"/>
        <end position="761"/>
    </location>
</feature>
<evidence type="ECO:0000256" key="2">
    <source>
        <dbReference type="ARBA" id="ARBA00022737"/>
    </source>
</evidence>
<evidence type="ECO:0000256" key="1">
    <source>
        <dbReference type="ARBA" id="ARBA00007626"/>
    </source>
</evidence>
<dbReference type="Proteomes" id="UP000289738">
    <property type="component" value="Chromosome A05"/>
</dbReference>
<feature type="repeat" description="PPR" evidence="3">
    <location>
        <begin position="622"/>
        <end position="656"/>
    </location>
</feature>
<evidence type="ECO:0000313" key="6">
    <source>
        <dbReference type="Proteomes" id="UP000289738"/>
    </source>
</evidence>